<comment type="caution">
    <text evidence="4">The sequence shown here is derived from an EMBL/GenBank/DDBJ whole genome shotgun (WGS) entry which is preliminary data.</text>
</comment>
<comment type="subcellular location">
    <subcellularLocation>
        <location evidence="1">Nucleus</location>
        <location evidence="1">Nuclear pore complex</location>
    </subcellularLocation>
</comment>
<keyword evidence="2" id="KW-0906">Nuclear pore complex</keyword>
<feature type="compositionally biased region" description="Polar residues" evidence="3">
    <location>
        <begin position="97"/>
        <end position="111"/>
    </location>
</feature>
<feature type="compositionally biased region" description="Low complexity" evidence="3">
    <location>
        <begin position="86"/>
        <end position="96"/>
    </location>
</feature>
<keyword evidence="5" id="KW-1185">Reference proteome</keyword>
<feature type="compositionally biased region" description="Polar residues" evidence="3">
    <location>
        <begin position="67"/>
        <end position="85"/>
    </location>
</feature>
<dbReference type="AlphaFoldDB" id="A0A9Q5I1R2"/>
<dbReference type="InterPro" id="IPR025574">
    <property type="entry name" value="Nucleoporin_FG_rpt"/>
</dbReference>
<evidence type="ECO:0000313" key="4">
    <source>
        <dbReference type="EMBL" id="OCB90073.1"/>
    </source>
</evidence>
<proteinExistence type="predicted"/>
<feature type="compositionally biased region" description="Low complexity" evidence="3">
    <location>
        <begin position="112"/>
        <end position="126"/>
    </location>
</feature>
<evidence type="ECO:0000256" key="2">
    <source>
        <dbReference type="ARBA" id="ARBA00023132"/>
    </source>
</evidence>
<keyword evidence="2" id="KW-0539">Nucleus</keyword>
<organism evidence="4 5">
    <name type="scientific">Sanghuangporus baumii</name>
    <name type="common">Phellinus baumii</name>
    <dbReference type="NCBI Taxonomy" id="108892"/>
    <lineage>
        <taxon>Eukaryota</taxon>
        <taxon>Fungi</taxon>
        <taxon>Dikarya</taxon>
        <taxon>Basidiomycota</taxon>
        <taxon>Agaricomycotina</taxon>
        <taxon>Agaricomycetes</taxon>
        <taxon>Hymenochaetales</taxon>
        <taxon>Hymenochaetaceae</taxon>
        <taxon>Sanghuangporus</taxon>
    </lineage>
</organism>
<dbReference type="GO" id="GO:0005643">
    <property type="term" value="C:nuclear pore"/>
    <property type="evidence" value="ECO:0007669"/>
    <property type="project" value="UniProtKB-SubCell"/>
</dbReference>
<feature type="compositionally biased region" description="Polar residues" evidence="3">
    <location>
        <begin position="20"/>
        <end position="30"/>
    </location>
</feature>
<dbReference type="OrthoDB" id="2538017at2759"/>
<gene>
    <name evidence="4" type="ORF">A7U60_g2737</name>
</gene>
<feature type="compositionally biased region" description="Low complexity" evidence="3">
    <location>
        <begin position="31"/>
        <end position="61"/>
    </location>
</feature>
<keyword evidence="2" id="KW-0509">mRNA transport</keyword>
<name>A0A9Q5I1R2_SANBA</name>
<keyword evidence="2" id="KW-0813">Transport</keyword>
<reference evidence="4" key="1">
    <citation type="submission" date="2016-06" db="EMBL/GenBank/DDBJ databases">
        <title>Draft Genome sequence of the fungus Inonotus baumii.</title>
        <authorList>
            <person name="Zhu H."/>
            <person name="Lin W."/>
        </authorList>
    </citation>
    <scope>NUCLEOTIDE SEQUENCE</scope>
    <source>
        <strain evidence="4">821</strain>
    </source>
</reference>
<evidence type="ECO:0000256" key="3">
    <source>
        <dbReference type="SAM" id="MobiDB-lite"/>
    </source>
</evidence>
<keyword evidence="2" id="KW-0811">Translocation</keyword>
<dbReference type="Proteomes" id="UP000757232">
    <property type="component" value="Unassembled WGS sequence"/>
</dbReference>
<evidence type="ECO:0000313" key="5">
    <source>
        <dbReference type="Proteomes" id="UP000757232"/>
    </source>
</evidence>
<evidence type="ECO:0000256" key="1">
    <source>
        <dbReference type="ARBA" id="ARBA00004567"/>
    </source>
</evidence>
<dbReference type="Pfam" id="PF13634">
    <property type="entry name" value="Nucleoporin_FG"/>
    <property type="match status" value="1"/>
</dbReference>
<dbReference type="EMBL" id="LNZH02000142">
    <property type="protein sequence ID" value="OCB90073.1"/>
    <property type="molecule type" value="Genomic_DNA"/>
</dbReference>
<feature type="compositionally biased region" description="Low complexity" evidence="3">
    <location>
        <begin position="134"/>
        <end position="144"/>
    </location>
</feature>
<accession>A0A9Q5I1R2</accession>
<feature type="region of interest" description="Disordered" evidence="3">
    <location>
        <begin position="1"/>
        <end position="144"/>
    </location>
</feature>
<protein>
    <submittedName>
        <fullName evidence="4">Uncharacterized protein</fullName>
    </submittedName>
</protein>
<keyword evidence="2" id="KW-0653">Protein transport</keyword>
<sequence length="240" mass="25717">MFSAFGQQQQQQNKPLFGASAQSAPSFTFGQPQQNQQQQPQQPQQQQQQQPSGTTATATGTGLFGNIQPNTAQQPSTGLFGSSTAQQQPQQQQQQPSTGLFGQPTSTGLFGSSTSAAQPQQQQTSSLFGNTQPTTSAFGGFGASTSGEPADGVVEELCWVSSRDLVNSINKLRSDIAAMRELRARMDQAVQDTIAATRIIDAFKASQSGQSTQSQQTVWLKNYAGFPLEYVLLAAFYFSD</sequence>